<dbReference type="EMBL" id="WIXO01000001">
    <property type="protein sequence ID" value="MTE17632.1"/>
    <property type="molecule type" value="Genomic_DNA"/>
</dbReference>
<evidence type="ECO:0000313" key="3">
    <source>
        <dbReference type="Proteomes" id="UP000473014"/>
    </source>
</evidence>
<evidence type="ECO:0000313" key="2">
    <source>
        <dbReference type="EMBL" id="MTE17632.1"/>
    </source>
</evidence>
<evidence type="ECO:0000256" key="1">
    <source>
        <dbReference type="SAM" id="MobiDB-lite"/>
    </source>
</evidence>
<dbReference type="Proteomes" id="UP000473014">
    <property type="component" value="Unassembled WGS sequence"/>
</dbReference>
<sequence length="99" mass="10107">MPRSNRLWARVPAARGEAMTAGPDAVPVAAREVGAPAVGLVVLGAEPGDGDVAVAGVPQEHGIEYRTRAGRSPGRSRSDRSVVGAGAPSTDAQWARIDP</sequence>
<name>A0A6G2B6V0_9ACTN</name>
<keyword evidence="3" id="KW-1185">Reference proteome</keyword>
<organism evidence="2 3">
    <name type="scientific">Streptomyces taklimakanensis</name>
    <dbReference type="NCBI Taxonomy" id="2569853"/>
    <lineage>
        <taxon>Bacteria</taxon>
        <taxon>Bacillati</taxon>
        <taxon>Actinomycetota</taxon>
        <taxon>Actinomycetes</taxon>
        <taxon>Kitasatosporales</taxon>
        <taxon>Streptomycetaceae</taxon>
        <taxon>Streptomyces</taxon>
    </lineage>
</organism>
<dbReference type="AlphaFoldDB" id="A0A6G2B6V0"/>
<accession>A0A6G2B6V0</accession>
<protein>
    <submittedName>
        <fullName evidence="2">Uncharacterized protein</fullName>
    </submittedName>
</protein>
<gene>
    <name evidence="2" type="ORF">F0L17_00475</name>
</gene>
<reference evidence="2 3" key="1">
    <citation type="submission" date="2019-11" db="EMBL/GenBank/DDBJ databases">
        <authorList>
            <person name="Yuan L."/>
        </authorList>
    </citation>
    <scope>NUCLEOTIDE SEQUENCE [LARGE SCALE GENOMIC DNA]</scope>
    <source>
        <strain evidence="2 3">TRM43335</strain>
    </source>
</reference>
<dbReference type="RefSeq" id="WP_155069244.1">
    <property type="nucleotide sequence ID" value="NZ_WIXO01000001.1"/>
</dbReference>
<comment type="caution">
    <text evidence="2">The sequence shown here is derived from an EMBL/GenBank/DDBJ whole genome shotgun (WGS) entry which is preliminary data.</text>
</comment>
<feature type="region of interest" description="Disordered" evidence="1">
    <location>
        <begin position="67"/>
        <end position="99"/>
    </location>
</feature>
<feature type="compositionally biased region" description="Low complexity" evidence="1">
    <location>
        <begin position="70"/>
        <end position="86"/>
    </location>
</feature>
<proteinExistence type="predicted"/>